<proteinExistence type="predicted"/>
<dbReference type="AlphaFoldDB" id="A0A0G0WXN8"/>
<dbReference type="EMBL" id="LCBS01000001">
    <property type="protein sequence ID" value="KKS17519.1"/>
    <property type="molecule type" value="Genomic_DNA"/>
</dbReference>
<dbReference type="PANTHER" id="PTHR38659">
    <property type="entry name" value="METAL-DEPENDENT PHOSPHOHYDROLASE"/>
    <property type="match status" value="1"/>
</dbReference>
<organism evidence="1 2">
    <name type="scientific">candidate division WWE3 bacterium GW2011_GWB1_41_6</name>
    <dbReference type="NCBI Taxonomy" id="1619112"/>
    <lineage>
        <taxon>Bacteria</taxon>
        <taxon>Katanobacteria</taxon>
    </lineage>
</organism>
<protein>
    <submittedName>
        <fullName evidence="1">Metal dependent phosphohydrolase</fullName>
    </submittedName>
</protein>
<dbReference type="Proteomes" id="UP000034163">
    <property type="component" value="Unassembled WGS sequence"/>
</dbReference>
<sequence length="197" mass="23053">MKTLNIETATNLLHEKMKNKNLRRHCYAVGKVLHAYHDFYEREDRDVDSLSANEWEIVGLLHDSDYEITKDDWSLHTVMLLEWLKDYEVKDEMLNVFRSHNTKITNLRNPETLLEWTLECSDELTGFIVAVALVMPGKNLDEVTVERVLKRFKQKEFARAVDRSQIMQCVEKVNVPVDKFVEIALDAMKQNSELLGL</sequence>
<reference evidence="1 2" key="1">
    <citation type="journal article" date="2015" name="Nature">
        <title>rRNA introns, odd ribosomes, and small enigmatic genomes across a large radiation of phyla.</title>
        <authorList>
            <person name="Brown C.T."/>
            <person name="Hug L.A."/>
            <person name="Thomas B.C."/>
            <person name="Sharon I."/>
            <person name="Castelle C.J."/>
            <person name="Singh A."/>
            <person name="Wilkins M.J."/>
            <person name="Williams K.H."/>
            <person name="Banfield J.F."/>
        </authorList>
    </citation>
    <scope>NUCLEOTIDE SEQUENCE [LARGE SCALE GENOMIC DNA]</scope>
</reference>
<gene>
    <name evidence="1" type="ORF">UU72_C0001G0003</name>
</gene>
<name>A0A0G0WXN8_UNCKA</name>
<accession>A0A0G0WXN8</accession>
<dbReference type="PANTHER" id="PTHR38659:SF1">
    <property type="entry name" value="METAL DEPENDENT PHOSPHOHYDROLASE"/>
    <property type="match status" value="1"/>
</dbReference>
<dbReference type="SUPFAM" id="SSF109604">
    <property type="entry name" value="HD-domain/PDEase-like"/>
    <property type="match status" value="1"/>
</dbReference>
<evidence type="ECO:0000313" key="2">
    <source>
        <dbReference type="Proteomes" id="UP000034163"/>
    </source>
</evidence>
<evidence type="ECO:0000313" key="1">
    <source>
        <dbReference type="EMBL" id="KKS17519.1"/>
    </source>
</evidence>
<dbReference type="GO" id="GO:0016787">
    <property type="term" value="F:hydrolase activity"/>
    <property type="evidence" value="ECO:0007669"/>
    <property type="project" value="UniProtKB-KW"/>
</dbReference>
<keyword evidence="1" id="KW-0378">Hydrolase</keyword>
<comment type="caution">
    <text evidence="1">The sequence shown here is derived from an EMBL/GenBank/DDBJ whole genome shotgun (WGS) entry which is preliminary data.</text>
</comment>